<dbReference type="InterPro" id="IPR045854">
    <property type="entry name" value="NO2/SO3_Rdtase_4Fe4S_sf"/>
</dbReference>
<dbReference type="Gene3D" id="3.30.70.3340">
    <property type="match status" value="1"/>
</dbReference>
<dbReference type="GO" id="GO:0046872">
    <property type="term" value="F:metal ion binding"/>
    <property type="evidence" value="ECO:0007669"/>
    <property type="project" value="UniProtKB-KW"/>
</dbReference>
<dbReference type="GO" id="GO:0006790">
    <property type="term" value="P:sulfur compound metabolic process"/>
    <property type="evidence" value="ECO:0007669"/>
    <property type="project" value="InterPro"/>
</dbReference>
<dbReference type="PROSITE" id="PS00198">
    <property type="entry name" value="4FE4S_FER_1"/>
    <property type="match status" value="1"/>
</dbReference>
<dbReference type="SUPFAM" id="SSF55124">
    <property type="entry name" value="Nitrite/Sulfite reductase N-terminal domain-like"/>
    <property type="match status" value="1"/>
</dbReference>
<evidence type="ECO:0000313" key="5">
    <source>
        <dbReference type="EMBL" id="AAY89968.1"/>
    </source>
</evidence>
<dbReference type="InterPro" id="IPR011808">
    <property type="entry name" value="DsrB"/>
</dbReference>
<dbReference type="SUPFAM" id="SSF54862">
    <property type="entry name" value="4Fe-4S ferredoxins"/>
    <property type="match status" value="1"/>
</dbReference>
<accession>Q4JN29</accession>
<dbReference type="GO" id="GO:0018551">
    <property type="term" value="F:dissimilatory sulfite reductase (NADH) activity"/>
    <property type="evidence" value="ECO:0007669"/>
    <property type="project" value="InterPro"/>
</dbReference>
<evidence type="ECO:0000256" key="3">
    <source>
        <dbReference type="ARBA" id="ARBA00023014"/>
    </source>
</evidence>
<dbReference type="InterPro" id="IPR036136">
    <property type="entry name" value="Nit/Sulf_reduc_fer-like_dom_sf"/>
</dbReference>
<dbReference type="Gene3D" id="3.30.70.20">
    <property type="match status" value="1"/>
</dbReference>
<evidence type="ECO:0000259" key="4">
    <source>
        <dbReference type="PROSITE" id="PS51379"/>
    </source>
</evidence>
<feature type="domain" description="4Fe-4S ferredoxin-type" evidence="4">
    <location>
        <begin position="230"/>
        <end position="259"/>
    </location>
</feature>
<dbReference type="InterPro" id="IPR017900">
    <property type="entry name" value="4Fe4S_Fe_S_CS"/>
</dbReference>
<keyword evidence="3" id="KW-0411">Iron-sulfur</keyword>
<dbReference type="NCBIfam" id="TIGR02066">
    <property type="entry name" value="dsrB"/>
    <property type="match status" value="1"/>
</dbReference>
<dbReference type="AlphaFoldDB" id="Q4JN29"/>
<reference evidence="5" key="1">
    <citation type="journal article" date="2005" name="PLoS Biol.">
        <title>New insights into metabolic properties of marine bacteria encoding proteorhodopsins.</title>
        <authorList>
            <person name="Sabehi G."/>
            <person name="Loy A."/>
            <person name="Jung K.H."/>
            <person name="Partha R."/>
            <person name="Spudich J.L."/>
            <person name="Isaacson T."/>
            <person name="Hirschberg J."/>
            <person name="Wagner M."/>
            <person name="Beja O."/>
        </authorList>
    </citation>
    <scope>NUCLEOTIDE SEQUENCE</scope>
</reference>
<sequence>MGEKAKKEMRTPIETGCPDGFQYMHPTMRKNFGQWKYHEHPRPGVLLHVSNSGEEIWTVRAGTQRILDVFTLRTLCDIGDEYADGYVRFTIRSNIEYMVKDKDKVQPLIDALEKEGFIVGGTKNSVAMISHTQGWLHCDIPGTDASGVVKAMMDELIDEFRNNEMPNRVHLTTSCCQINCGGQGDIAINIQHTKPPKINHDLVSNVCERPSVVARCPVAAIRPAMVNGKPSLEVDEKKCICCGACFPPCPPMQINDPEHSKLAIWVGGNHSNARSKPSFQKLVAAGIPNNPPRWPEATAIVKRILSAYKEDARDWERINDWIERIGWPRFFELTELPFTKYHIDNWRGGRKTLNSSAYVRF</sequence>
<dbReference type="GO" id="GO:0009055">
    <property type="term" value="F:electron transfer activity"/>
    <property type="evidence" value="ECO:0007669"/>
    <property type="project" value="InterPro"/>
</dbReference>
<name>Q4JN29_9BACT</name>
<dbReference type="InterPro" id="IPR006067">
    <property type="entry name" value="NO2/SO3_Rdtase_4Fe4S_dom"/>
</dbReference>
<dbReference type="Pfam" id="PF01077">
    <property type="entry name" value="NIR_SIR"/>
    <property type="match status" value="1"/>
</dbReference>
<dbReference type="Pfam" id="PF03460">
    <property type="entry name" value="NIR_SIR_ferr"/>
    <property type="match status" value="1"/>
</dbReference>
<evidence type="ECO:0000256" key="2">
    <source>
        <dbReference type="ARBA" id="ARBA00023004"/>
    </source>
</evidence>
<dbReference type="Gene3D" id="3.30.413.10">
    <property type="entry name" value="Sulfite Reductase Hemoprotein, domain 1"/>
    <property type="match status" value="1"/>
</dbReference>
<dbReference type="InterPro" id="IPR017896">
    <property type="entry name" value="4Fe4S_Fe-S-bd"/>
</dbReference>
<organism evidence="5">
    <name type="scientific">uncultured bacterium BAC13K9BAC</name>
    <dbReference type="NCBI Taxonomy" id="332979"/>
    <lineage>
        <taxon>Bacteria</taxon>
        <taxon>environmental samples</taxon>
    </lineage>
</organism>
<dbReference type="GO" id="GO:0051539">
    <property type="term" value="F:4 iron, 4 sulfur cluster binding"/>
    <property type="evidence" value="ECO:0007669"/>
    <property type="project" value="InterPro"/>
</dbReference>
<protein>
    <submittedName>
        <fullName evidence="5">Predicted siroheme sulfite reductase beta subunit</fullName>
    </submittedName>
</protein>
<gene>
    <name evidence="5" type="primary">dsrB</name>
</gene>
<dbReference type="PROSITE" id="PS51379">
    <property type="entry name" value="4FE4S_FER_2"/>
    <property type="match status" value="1"/>
</dbReference>
<proteinExistence type="predicted"/>
<dbReference type="GO" id="GO:0020037">
    <property type="term" value="F:heme binding"/>
    <property type="evidence" value="ECO:0007669"/>
    <property type="project" value="InterPro"/>
</dbReference>
<keyword evidence="1" id="KW-0479">Metal-binding</keyword>
<dbReference type="EMBL" id="DQ068067">
    <property type="protein sequence ID" value="AAY89968.1"/>
    <property type="molecule type" value="Genomic_DNA"/>
</dbReference>
<evidence type="ECO:0000256" key="1">
    <source>
        <dbReference type="ARBA" id="ARBA00022723"/>
    </source>
</evidence>
<dbReference type="InterPro" id="IPR005117">
    <property type="entry name" value="NiRdtase/SiRdtase_haem-b_fer"/>
</dbReference>
<keyword evidence="2" id="KW-0408">Iron</keyword>
<dbReference type="SUPFAM" id="SSF56014">
    <property type="entry name" value="Nitrite and sulphite reductase 4Fe-4S domain-like"/>
    <property type="match status" value="1"/>
</dbReference>